<comment type="subcellular location">
    <subcellularLocation>
        <location evidence="1">Peroxisome</location>
    </subcellularLocation>
</comment>
<keyword evidence="5" id="KW-1185">Reference proteome</keyword>
<evidence type="ECO:0000256" key="1">
    <source>
        <dbReference type="ARBA" id="ARBA00004275"/>
    </source>
</evidence>
<evidence type="ECO:0000313" key="5">
    <source>
        <dbReference type="Proteomes" id="UP000309061"/>
    </source>
</evidence>
<sequence>MGEKLAVAREGAVMRITFNRPAKKNALDREMYLSAIAALGEAQADGDVSAVLFCGAGGNFTAGNDLSDFLGDEARLEEFPAFRFVLAIAAFAKPMVAAVAGDAVGVGTTMLFHCDFVYAAPGARFKMPFVDLGLPPEAGVSLLAPRLFGPAKAAQYLLLCESFGAEEAARLNLVNAVTPESELLRTAMEAAQRLSRKPAAAIAAARRLMRGDPQELRARMFEEARIFEAALKTPELKARLAAFFAARRG</sequence>
<protein>
    <submittedName>
        <fullName evidence="4">Enoyl-CoA hydratase</fullName>
    </submittedName>
</protein>
<dbReference type="SUPFAM" id="SSF52096">
    <property type="entry name" value="ClpP/crotonase"/>
    <property type="match status" value="1"/>
</dbReference>
<dbReference type="GO" id="GO:0004165">
    <property type="term" value="F:delta(3)-delta(2)-enoyl-CoA isomerase activity"/>
    <property type="evidence" value="ECO:0007669"/>
    <property type="project" value="UniProtKB-ARBA"/>
</dbReference>
<keyword evidence="2" id="KW-0576">Peroxisome</keyword>
<dbReference type="Gene3D" id="3.90.226.10">
    <property type="entry name" value="2-enoyl-CoA Hydratase, Chain A, domain 1"/>
    <property type="match status" value="1"/>
</dbReference>
<dbReference type="AlphaFoldDB" id="A0A6B8KGY3"/>
<evidence type="ECO:0000256" key="2">
    <source>
        <dbReference type="ARBA" id="ARBA00023140"/>
    </source>
</evidence>
<dbReference type="OrthoDB" id="9797151at2"/>
<organism evidence="4 5">
    <name type="scientific">Methylocystis heyeri</name>
    <dbReference type="NCBI Taxonomy" id="391905"/>
    <lineage>
        <taxon>Bacteria</taxon>
        <taxon>Pseudomonadati</taxon>
        <taxon>Pseudomonadota</taxon>
        <taxon>Alphaproteobacteria</taxon>
        <taxon>Hyphomicrobiales</taxon>
        <taxon>Methylocystaceae</taxon>
        <taxon>Methylocystis</taxon>
    </lineage>
</organism>
<evidence type="ECO:0000313" key="4">
    <source>
        <dbReference type="EMBL" id="QGM45818.1"/>
    </source>
</evidence>
<dbReference type="InterPro" id="IPR001753">
    <property type="entry name" value="Enoyl-CoA_hydra/iso"/>
</dbReference>
<dbReference type="RefSeq" id="WP_136496090.1">
    <property type="nucleotide sequence ID" value="NZ_CP046052.1"/>
</dbReference>
<dbReference type="EMBL" id="CP046052">
    <property type="protein sequence ID" value="QGM45818.1"/>
    <property type="molecule type" value="Genomic_DNA"/>
</dbReference>
<gene>
    <name evidence="4" type="ORF">H2LOC_008950</name>
</gene>
<dbReference type="InterPro" id="IPR051053">
    <property type="entry name" value="ECH/Chromodomain_protein"/>
</dbReference>
<accession>A0A6B8KGY3</accession>
<dbReference type="InterPro" id="IPR029045">
    <property type="entry name" value="ClpP/crotonase-like_dom_sf"/>
</dbReference>
<name>A0A6B8KGY3_9HYPH</name>
<keyword evidence="3" id="KW-0413">Isomerase</keyword>
<dbReference type="Proteomes" id="UP000309061">
    <property type="component" value="Chromosome"/>
</dbReference>
<evidence type="ECO:0000256" key="3">
    <source>
        <dbReference type="ARBA" id="ARBA00023235"/>
    </source>
</evidence>
<dbReference type="KEGG" id="mhey:H2LOC_008950"/>
<dbReference type="PANTHER" id="PTHR43684">
    <property type="match status" value="1"/>
</dbReference>
<dbReference type="CDD" id="cd06558">
    <property type="entry name" value="crotonase-like"/>
    <property type="match status" value="1"/>
</dbReference>
<dbReference type="Pfam" id="PF00378">
    <property type="entry name" value="ECH_1"/>
    <property type="match status" value="1"/>
</dbReference>
<dbReference type="PANTHER" id="PTHR43684:SF1">
    <property type="entry name" value="ENOYL-COA DELTA ISOMERASE 2"/>
    <property type="match status" value="1"/>
</dbReference>
<reference evidence="4 5" key="1">
    <citation type="submission" date="2019-11" db="EMBL/GenBank/DDBJ databases">
        <title>The genome sequence of Methylocystis heyeri.</title>
        <authorList>
            <person name="Oshkin I.Y."/>
            <person name="Miroshnikov K."/>
            <person name="Dedysh S.N."/>
        </authorList>
    </citation>
    <scope>NUCLEOTIDE SEQUENCE [LARGE SCALE GENOMIC DNA]</scope>
    <source>
        <strain evidence="4 5">H2</strain>
    </source>
</reference>
<proteinExistence type="predicted"/>